<feature type="signal peptide" evidence="3">
    <location>
        <begin position="1"/>
        <end position="23"/>
    </location>
</feature>
<feature type="domain" description="P/Homo B" evidence="5">
    <location>
        <begin position="832"/>
        <end position="990"/>
    </location>
</feature>
<evidence type="ECO:0000256" key="1">
    <source>
        <dbReference type="ARBA" id="ARBA00022670"/>
    </source>
</evidence>
<feature type="chain" id="PRO_5022883344" evidence="3">
    <location>
        <begin position="24"/>
        <end position="1163"/>
    </location>
</feature>
<evidence type="ECO:0000313" key="7">
    <source>
        <dbReference type="Proteomes" id="UP000321907"/>
    </source>
</evidence>
<accession>A0A5C7FD86</accession>
<dbReference type="PROSITE" id="PS50853">
    <property type="entry name" value="FN3"/>
    <property type="match status" value="1"/>
</dbReference>
<proteinExistence type="predicted"/>
<evidence type="ECO:0000313" key="6">
    <source>
        <dbReference type="EMBL" id="TXF88938.1"/>
    </source>
</evidence>
<organism evidence="6 7">
    <name type="scientific">Neolewinella aurantiaca</name>
    <dbReference type="NCBI Taxonomy" id="2602767"/>
    <lineage>
        <taxon>Bacteria</taxon>
        <taxon>Pseudomonadati</taxon>
        <taxon>Bacteroidota</taxon>
        <taxon>Saprospiria</taxon>
        <taxon>Saprospirales</taxon>
        <taxon>Lewinellaceae</taxon>
        <taxon>Neolewinella</taxon>
    </lineage>
</organism>
<sequence length="1163" mass="126777">MRYFLCALTVWAIALSLNGQAWADTDIYDVRGKHQLTPKTARGLIADTEALRSALKAAPHETNSTAESSPAILLLPSPDGETSSFRIVTYDAVGDPDRYPDIRTWYGINTDDFSQTIFLDWTKQGFHASVRGGKNPPWYIDPVISGDLTLYQAYFRKDLTDNTPSFGCSTKTDEAPGLLDNQTGKSAGDCVLRQYRVAITATPQYSNYHGAFTGIQSGLIQSAIVTTVNRINQIYTQELSIRLQLIAENDKLYFYDEATSPFSSNLVADLVNENIAVQEDRIPLADFDLGHVYTKGINNGRAFPRASCVDALKSGGATSRVDPIGDPFTIDYVAHEMGHQFGAFHTQNNLCNYSADSGMEPGSGSTIMGYAGICFPNVQLASDDYFHGRSIEEITNFTENPFTGGICAEEIDNSLFNPQVGSVPDRTIPQGTPFRLTGQASGAGRISYNWEQYDPELGTMPPQADNKEGPLFRSFPPSADPHRYFPVFSAVLNNTDPEWETLPEVGREMNFRLTVNHSTAAYGCAGEEDVKITVDDDFGPFVVSDPADTNQWSIGQIAQIQWEVAGTDSPVFTSPKVDVLISTDNGQTFIPLAPGLPNNGLAEVRVPQTETDSARIMVRSSGNYFYNVSPQPFRIIDSVGPPSLSIAPVSPAAIGDCFSATDEVTFDFLLTGAGGATDSLEMTVTGLPEELTASFHPTTPRPGGRVRLTVSGMSDQSLGVYEGLVSGVSADGTVSQVISITKYSGEPDRGPELNGPSGLLPDIRPTLRVRSSMTDLYQFQVSEQSDFSTLLYDESTDQPFFTLPAYLSPDSRYFWRARTRDANGGCGISKWTSSEFITGDCPVFSTASSPATISTGPPIQSVEMTLDISRFGEITDLDLVMLDLEHSYLNDVEVDLESPSGVIVPIFDRSCGGNDDILLNFDDEAGAAELFCPPVAPDAFVRPPSTPLAAYDGDQLRGSWTLHVRDRANQDGGQLNGFSIKACLFQEALPVTWLSFTATGRKADILLEWSTESETANDGFYLERAPAAEPTNWEEIGFVGAGNDYSFVDITALPGTDYYFRLRQTDQDGRVSYSEIRSARIGQAATDGLHLFPNPTADRVRYRWTTPEGLRSDRLYSLTDSQGRLLQEGQLHASGGSLSISTLPAGVYFLRVTGLKAMRVVRL</sequence>
<dbReference type="Proteomes" id="UP000321907">
    <property type="component" value="Unassembled WGS sequence"/>
</dbReference>
<dbReference type="GO" id="GO:0008237">
    <property type="term" value="F:metallopeptidase activity"/>
    <property type="evidence" value="ECO:0007669"/>
    <property type="project" value="InterPro"/>
</dbReference>
<dbReference type="EMBL" id="VOXD01000018">
    <property type="protein sequence ID" value="TXF88938.1"/>
    <property type="molecule type" value="Genomic_DNA"/>
</dbReference>
<protein>
    <submittedName>
        <fullName evidence="6">T9SS type A sorting domain-containing protein</fullName>
    </submittedName>
</protein>
<dbReference type="GO" id="GO:0004252">
    <property type="term" value="F:serine-type endopeptidase activity"/>
    <property type="evidence" value="ECO:0007669"/>
    <property type="project" value="InterPro"/>
</dbReference>
<dbReference type="Pfam" id="PF13583">
    <property type="entry name" value="Reprolysin_4"/>
    <property type="match status" value="1"/>
</dbReference>
<dbReference type="Gene3D" id="2.60.120.260">
    <property type="entry name" value="Galactose-binding domain-like"/>
    <property type="match status" value="1"/>
</dbReference>
<dbReference type="Gene3D" id="3.40.390.10">
    <property type="entry name" value="Collagenase (Catalytic Domain)"/>
    <property type="match status" value="1"/>
</dbReference>
<evidence type="ECO:0000256" key="2">
    <source>
        <dbReference type="ARBA" id="ARBA00022801"/>
    </source>
</evidence>
<dbReference type="AlphaFoldDB" id="A0A5C7FD86"/>
<dbReference type="OrthoDB" id="9792152at2"/>
<reference evidence="6 7" key="1">
    <citation type="submission" date="2019-08" db="EMBL/GenBank/DDBJ databases">
        <title>Lewinella sp. strain SSH13 Genome sequencing and assembly.</title>
        <authorList>
            <person name="Kim I."/>
        </authorList>
    </citation>
    <scope>NUCLEOTIDE SEQUENCE [LARGE SCALE GENOMIC DNA]</scope>
    <source>
        <strain evidence="6 7">SSH13</strain>
    </source>
</reference>
<name>A0A5C7FD86_9BACT</name>
<dbReference type="GO" id="GO:0006508">
    <property type="term" value="P:proteolysis"/>
    <property type="evidence" value="ECO:0007669"/>
    <property type="project" value="UniProtKB-KW"/>
</dbReference>
<evidence type="ECO:0000259" key="4">
    <source>
        <dbReference type="PROSITE" id="PS50853"/>
    </source>
</evidence>
<evidence type="ECO:0000256" key="3">
    <source>
        <dbReference type="SAM" id="SignalP"/>
    </source>
</evidence>
<dbReference type="SUPFAM" id="SSF55486">
    <property type="entry name" value="Metalloproteases ('zincins'), catalytic domain"/>
    <property type="match status" value="1"/>
</dbReference>
<dbReference type="InterPro" id="IPR026444">
    <property type="entry name" value="Secre_tail"/>
</dbReference>
<feature type="domain" description="Fibronectin type-III" evidence="4">
    <location>
        <begin position="990"/>
        <end position="1084"/>
    </location>
</feature>
<keyword evidence="7" id="KW-1185">Reference proteome</keyword>
<dbReference type="InterPro" id="IPR008979">
    <property type="entry name" value="Galactose-bd-like_sf"/>
</dbReference>
<evidence type="ECO:0000259" key="5">
    <source>
        <dbReference type="PROSITE" id="PS51829"/>
    </source>
</evidence>
<dbReference type="InterPro" id="IPR013783">
    <property type="entry name" value="Ig-like_fold"/>
</dbReference>
<gene>
    <name evidence="6" type="ORF">FUA23_12840</name>
</gene>
<dbReference type="InterPro" id="IPR003961">
    <property type="entry name" value="FN3_dom"/>
</dbReference>
<dbReference type="InterPro" id="IPR002884">
    <property type="entry name" value="P_dom"/>
</dbReference>
<dbReference type="SUPFAM" id="SSF49785">
    <property type="entry name" value="Galactose-binding domain-like"/>
    <property type="match status" value="1"/>
</dbReference>
<keyword evidence="1" id="KW-0645">Protease</keyword>
<dbReference type="InterPro" id="IPR024079">
    <property type="entry name" value="MetalloPept_cat_dom_sf"/>
</dbReference>
<keyword evidence="2" id="KW-0378">Hydrolase</keyword>
<dbReference type="PROSITE" id="PS51829">
    <property type="entry name" value="P_HOMO_B"/>
    <property type="match status" value="1"/>
</dbReference>
<dbReference type="RefSeq" id="WP_147931146.1">
    <property type="nucleotide sequence ID" value="NZ_VOXD01000018.1"/>
</dbReference>
<keyword evidence="3" id="KW-0732">Signal</keyword>
<dbReference type="NCBIfam" id="TIGR04183">
    <property type="entry name" value="Por_Secre_tail"/>
    <property type="match status" value="1"/>
</dbReference>
<dbReference type="Pfam" id="PF01483">
    <property type="entry name" value="P_proprotein"/>
    <property type="match status" value="1"/>
</dbReference>
<comment type="caution">
    <text evidence="6">The sequence shown here is derived from an EMBL/GenBank/DDBJ whole genome shotgun (WGS) entry which is preliminary data.</text>
</comment>
<dbReference type="Gene3D" id="2.60.40.10">
    <property type="entry name" value="Immunoglobulins"/>
    <property type="match status" value="2"/>
</dbReference>